<dbReference type="STRING" id="1150368.SAMN02927921_01877"/>
<evidence type="ECO:0000256" key="3">
    <source>
        <dbReference type="ARBA" id="ARBA00022448"/>
    </source>
</evidence>
<dbReference type="GO" id="GO:0038023">
    <property type="term" value="F:signaling receptor activity"/>
    <property type="evidence" value="ECO:0007669"/>
    <property type="project" value="InterPro"/>
</dbReference>
<dbReference type="AlphaFoldDB" id="A0A1K1PP39"/>
<dbReference type="Pfam" id="PF00593">
    <property type="entry name" value="TonB_dep_Rec_b-barrel"/>
    <property type="match status" value="1"/>
</dbReference>
<evidence type="ECO:0000259" key="17">
    <source>
        <dbReference type="Pfam" id="PF00593"/>
    </source>
</evidence>
<dbReference type="InterPro" id="IPR039426">
    <property type="entry name" value="TonB-dep_rcpt-like"/>
</dbReference>
<accession>A0A1K1PP39</accession>
<name>A0A1K1PP39_9FLAO</name>
<evidence type="ECO:0000256" key="12">
    <source>
        <dbReference type="ARBA" id="ARBA00023170"/>
    </source>
</evidence>
<evidence type="ECO:0000256" key="7">
    <source>
        <dbReference type="ARBA" id="ARBA00022729"/>
    </source>
</evidence>
<evidence type="ECO:0000256" key="13">
    <source>
        <dbReference type="ARBA" id="ARBA00023237"/>
    </source>
</evidence>
<protein>
    <submittedName>
        <fullName evidence="19">Iron complex outermembrane recepter protein</fullName>
    </submittedName>
</protein>
<keyword evidence="3 14" id="KW-0813">Transport</keyword>
<evidence type="ECO:0000259" key="18">
    <source>
        <dbReference type="Pfam" id="PF07715"/>
    </source>
</evidence>
<dbReference type="Gene3D" id="2.170.130.10">
    <property type="entry name" value="TonB-dependent receptor, plug domain"/>
    <property type="match status" value="1"/>
</dbReference>
<dbReference type="PANTHER" id="PTHR32552:SF68">
    <property type="entry name" value="FERRICHROME OUTER MEMBRANE TRANSPORTER_PHAGE RECEPTOR"/>
    <property type="match status" value="1"/>
</dbReference>
<dbReference type="GO" id="GO:0015891">
    <property type="term" value="P:siderophore transport"/>
    <property type="evidence" value="ECO:0007669"/>
    <property type="project" value="InterPro"/>
</dbReference>
<evidence type="ECO:0000256" key="5">
    <source>
        <dbReference type="ARBA" id="ARBA00022496"/>
    </source>
</evidence>
<comment type="subcellular location">
    <subcellularLocation>
        <location evidence="1 14">Cell outer membrane</location>
        <topology evidence="1 14">Multi-pass membrane protein</topology>
    </subcellularLocation>
</comment>
<dbReference type="PROSITE" id="PS52016">
    <property type="entry name" value="TONB_DEPENDENT_REC_3"/>
    <property type="match status" value="1"/>
</dbReference>
<dbReference type="NCBIfam" id="TIGR01783">
    <property type="entry name" value="TonB-siderophor"/>
    <property type="match status" value="1"/>
</dbReference>
<feature type="chain" id="PRO_5012317812" evidence="16">
    <location>
        <begin position="22"/>
        <end position="794"/>
    </location>
</feature>
<evidence type="ECO:0000256" key="8">
    <source>
        <dbReference type="ARBA" id="ARBA00023004"/>
    </source>
</evidence>
<evidence type="ECO:0000256" key="6">
    <source>
        <dbReference type="ARBA" id="ARBA00022692"/>
    </source>
</evidence>
<evidence type="ECO:0000256" key="14">
    <source>
        <dbReference type="PROSITE-ProRule" id="PRU01360"/>
    </source>
</evidence>
<keyword evidence="13 14" id="KW-0998">Cell outer membrane</keyword>
<dbReference type="InterPro" id="IPR036942">
    <property type="entry name" value="Beta-barrel_TonB_sf"/>
</dbReference>
<keyword evidence="12" id="KW-0675">Receptor</keyword>
<feature type="domain" description="TonB-dependent receptor-like beta-barrel" evidence="17">
    <location>
        <begin position="327"/>
        <end position="766"/>
    </location>
</feature>
<dbReference type="GO" id="GO:0015344">
    <property type="term" value="F:siderophore uptake transmembrane transporter activity"/>
    <property type="evidence" value="ECO:0007669"/>
    <property type="project" value="TreeGrafter"/>
</dbReference>
<dbReference type="SUPFAM" id="SSF56935">
    <property type="entry name" value="Porins"/>
    <property type="match status" value="1"/>
</dbReference>
<keyword evidence="4 14" id="KW-1134">Transmembrane beta strand</keyword>
<dbReference type="InterPro" id="IPR010105">
    <property type="entry name" value="TonB_sidphr_rcpt"/>
</dbReference>
<keyword evidence="10 15" id="KW-0798">TonB box</keyword>
<keyword evidence="5" id="KW-0410">Iron transport</keyword>
<dbReference type="GO" id="GO:0009279">
    <property type="term" value="C:cell outer membrane"/>
    <property type="evidence" value="ECO:0007669"/>
    <property type="project" value="UniProtKB-SubCell"/>
</dbReference>
<evidence type="ECO:0000256" key="9">
    <source>
        <dbReference type="ARBA" id="ARBA00023065"/>
    </source>
</evidence>
<keyword evidence="7 16" id="KW-0732">Signal</keyword>
<dbReference type="InterPro" id="IPR000531">
    <property type="entry name" value="Beta-barrel_TonB"/>
</dbReference>
<evidence type="ECO:0000256" key="1">
    <source>
        <dbReference type="ARBA" id="ARBA00004571"/>
    </source>
</evidence>
<evidence type="ECO:0000313" key="19">
    <source>
        <dbReference type="EMBL" id="SFW49197.1"/>
    </source>
</evidence>
<evidence type="ECO:0000256" key="15">
    <source>
        <dbReference type="RuleBase" id="RU003357"/>
    </source>
</evidence>
<evidence type="ECO:0000256" key="16">
    <source>
        <dbReference type="SAM" id="SignalP"/>
    </source>
</evidence>
<dbReference type="CDD" id="cd01347">
    <property type="entry name" value="ligand_gated_channel"/>
    <property type="match status" value="1"/>
</dbReference>
<dbReference type="InterPro" id="IPR008969">
    <property type="entry name" value="CarboxyPept-like_regulatory"/>
</dbReference>
<evidence type="ECO:0000256" key="4">
    <source>
        <dbReference type="ARBA" id="ARBA00022452"/>
    </source>
</evidence>
<evidence type="ECO:0000256" key="11">
    <source>
        <dbReference type="ARBA" id="ARBA00023136"/>
    </source>
</evidence>
<keyword evidence="6 14" id="KW-0812">Transmembrane</keyword>
<dbReference type="RefSeq" id="WP_072317114.1">
    <property type="nucleotide sequence ID" value="NZ_FPJE01000009.1"/>
</dbReference>
<dbReference type="InterPro" id="IPR037066">
    <property type="entry name" value="Plug_dom_sf"/>
</dbReference>
<feature type="signal peptide" evidence="16">
    <location>
        <begin position="1"/>
        <end position="21"/>
    </location>
</feature>
<dbReference type="PANTHER" id="PTHR32552">
    <property type="entry name" value="FERRICHROME IRON RECEPTOR-RELATED"/>
    <property type="match status" value="1"/>
</dbReference>
<dbReference type="Pfam" id="PF13715">
    <property type="entry name" value="CarbopepD_reg_2"/>
    <property type="match status" value="1"/>
</dbReference>
<dbReference type="Proteomes" id="UP000182248">
    <property type="component" value="Unassembled WGS sequence"/>
</dbReference>
<keyword evidence="9" id="KW-0406">Ion transport</keyword>
<dbReference type="Gene3D" id="2.40.170.20">
    <property type="entry name" value="TonB-dependent receptor, beta-barrel domain"/>
    <property type="match status" value="1"/>
</dbReference>
<dbReference type="Pfam" id="PF07715">
    <property type="entry name" value="Plug"/>
    <property type="match status" value="1"/>
</dbReference>
<comment type="similarity">
    <text evidence="2 14 15">Belongs to the TonB-dependent receptor family.</text>
</comment>
<dbReference type="Gene3D" id="2.60.40.1120">
    <property type="entry name" value="Carboxypeptidase-like, regulatory domain"/>
    <property type="match status" value="1"/>
</dbReference>
<evidence type="ECO:0000256" key="2">
    <source>
        <dbReference type="ARBA" id="ARBA00009810"/>
    </source>
</evidence>
<organism evidence="19 20">
    <name type="scientific">Sinomicrobium oceani</name>
    <dbReference type="NCBI Taxonomy" id="1150368"/>
    <lineage>
        <taxon>Bacteria</taxon>
        <taxon>Pseudomonadati</taxon>
        <taxon>Bacteroidota</taxon>
        <taxon>Flavobacteriia</taxon>
        <taxon>Flavobacteriales</taxon>
        <taxon>Flavobacteriaceae</taxon>
        <taxon>Sinomicrobium</taxon>
    </lineage>
</organism>
<keyword evidence="20" id="KW-1185">Reference proteome</keyword>
<feature type="domain" description="TonB-dependent receptor plug" evidence="18">
    <location>
        <begin position="137"/>
        <end position="233"/>
    </location>
</feature>
<evidence type="ECO:0000313" key="20">
    <source>
        <dbReference type="Proteomes" id="UP000182248"/>
    </source>
</evidence>
<dbReference type="SUPFAM" id="SSF49464">
    <property type="entry name" value="Carboxypeptidase regulatory domain-like"/>
    <property type="match status" value="1"/>
</dbReference>
<keyword evidence="8" id="KW-0408">Iron</keyword>
<dbReference type="EMBL" id="FPJE01000009">
    <property type="protein sequence ID" value="SFW49197.1"/>
    <property type="molecule type" value="Genomic_DNA"/>
</dbReference>
<reference evidence="19 20" key="1">
    <citation type="submission" date="2016-11" db="EMBL/GenBank/DDBJ databases">
        <authorList>
            <person name="Jaros S."/>
            <person name="Januszkiewicz K."/>
            <person name="Wedrychowicz H."/>
        </authorList>
    </citation>
    <scope>NUCLEOTIDE SEQUENCE [LARGE SCALE GENOMIC DNA]</scope>
    <source>
        <strain evidence="19 20">CGMCC 1.12145</strain>
    </source>
</reference>
<gene>
    <name evidence="19" type="ORF">SAMN02927921_01877</name>
</gene>
<keyword evidence="11 14" id="KW-0472">Membrane</keyword>
<dbReference type="InterPro" id="IPR012910">
    <property type="entry name" value="Plug_dom"/>
</dbReference>
<sequence length="794" mass="87918">MIKEYFICLLMFTGVLSGVSAQNATGIRGKVTTPDKTPAEGVNITIKGSTSGTVTDRHGNFELPQIGPGTYTLVVSYIGYRTIQKEIEVANGEIITLPAITLQESTEELDGITLTGAAKIFAEKKSDMVARMPLKNLENPQVYTVVPKELLTEQIATDFRGALLSSPGVTNVMLGVGSGGTGLSMRMRGFSGADGAGSIRNGMATNFVSLSDPVNLERLEIIKGPSSTLFGSTLISYGGLVNRVTKKPFSEERGEVGLTAGGYGLGRVTLDYNTPLNEEKTFLFRLNTAIHREKSFQDQGINRTFMIAPAFQYHVSEKLTLNLDMEYFESERNSTYVGIGSAKINSFDDLHWDFQRSYASNDVTSSAKVLNVFANAEFVIDEHWTSDSRVSYSNTDNNANYLFLLVNSGTGAYEGQKTLQRRLMNLPSNFNTIQFQQNFTAAHQWENISNKLVFGFDYTQLQTTDSRTTIGDYDKLNTKGDTITVLNQDAPVINVNTYQDALAGQTRAANHRDTQTFSAYVSDVVTVFDRLHIMAGLRVDRFHDRANAYLQTAWSPKFGLVYQIVANQVSLFANYQNGFRNVAPSNLSDDTRLVFKPENANQIEGGVKFELLHGMINGTVSYYNIKVQDKVRSVFNDNNELVSVQDGTQSSEGLEFDLIANPFRGFHIIAGYGYNDSRLTKVGENQADQEGNRPAATPYNSANYWASYKISDGKLQGLGFGFGGNYSDGYFFNDANTVKVSGFHTLDASVFFEQPKFRVGLKLNNLANKEYWMATSWAIPQQTRTFLANLTFRF</sequence>
<proteinExistence type="inferred from homology"/>
<evidence type="ECO:0000256" key="10">
    <source>
        <dbReference type="ARBA" id="ARBA00023077"/>
    </source>
</evidence>